<dbReference type="GeneID" id="112682067"/>
<dbReference type="OrthoDB" id="6619622at2759"/>
<evidence type="ECO:0000256" key="4">
    <source>
        <dbReference type="ARBA" id="ARBA00048740"/>
    </source>
</evidence>
<sequence length="355" mass="38917">MITITLDIVLRNSRTILRQGISSVNLSIPSTTSTHLKKMGLTISSDRRSGPAQETDRNDERLQLITFCLVCGWPRFLVWLTEDQARRGFVHHGCCTGPEEPRDGPLVRDGVGGRTAISPVSLTECGSQTDPVTTAGTRVAKRDFACGDSCATFVDTCTQTYPSDVIEVVSEQAHSALMCDSVTSVRVTAEQVSKFGDDEDEIVPYVLPKMEENRAKELNVTYKLWENRFARFSKFNDGIMAGPATLYSGPPEVLAKLMASRCKSLGTVIDPFCGSGAIAIQLAMVCRKVIAMDSDPIKIAFARNNARVYGVEDRIVFLVSDFSVDARSLQRADGIVTSPPVNMTKEEMVKYDQIG</sequence>
<dbReference type="Proteomes" id="UP000694846">
    <property type="component" value="Unplaced"/>
</dbReference>
<comment type="catalytic activity">
    <reaction evidence="4">
        <text>a 5'-end (N(7)-methyl 5'-triphosphoguanosine)-ribonucleoside in snoRNA + S-adenosyl-L-methionine = a 5'-end (N(2),N(7)-dimethyl 5'-triphosphoguanosine)-ribonucleoside in snoRNA + S-adenosyl-L-homocysteine + H(+)</text>
        <dbReference type="Rhea" id="RHEA:78475"/>
        <dbReference type="Rhea" id="RHEA-COMP:19086"/>
        <dbReference type="Rhea" id="RHEA-COMP:19088"/>
        <dbReference type="ChEBI" id="CHEBI:15378"/>
        <dbReference type="ChEBI" id="CHEBI:57856"/>
        <dbReference type="ChEBI" id="CHEBI:59789"/>
        <dbReference type="ChEBI" id="CHEBI:156461"/>
        <dbReference type="ChEBI" id="CHEBI:172880"/>
    </reaction>
    <physiologicalReaction direction="left-to-right" evidence="4">
        <dbReference type="Rhea" id="RHEA:78476"/>
    </physiologicalReaction>
</comment>
<dbReference type="PANTHER" id="PTHR14741">
    <property type="entry name" value="S-ADENOSYLMETHIONINE-DEPENDENT METHYLTRANSFERASE RELATED"/>
    <property type="match status" value="1"/>
</dbReference>
<evidence type="ECO:0000256" key="7">
    <source>
        <dbReference type="ARBA" id="ARBA00049790"/>
    </source>
</evidence>
<proteinExistence type="inferred from homology"/>
<evidence type="ECO:0000256" key="2">
    <source>
        <dbReference type="ARBA" id="ARBA00025783"/>
    </source>
</evidence>
<keyword evidence="8" id="KW-1185">Reference proteome</keyword>
<comment type="catalytic activity">
    <reaction evidence="6">
        <text>a 5'-end (N(7)-methyl 5'-triphosphoguanosine)-ribonucleoside in snRNA + S-adenosyl-L-methionine = a 5'-end (N(2),N(7)-dimethyl 5'-triphosphoguanosine)-ribonucleoside in snRNA + S-adenosyl-L-homocysteine + H(+)</text>
        <dbReference type="Rhea" id="RHEA:78471"/>
        <dbReference type="Rhea" id="RHEA-COMP:19085"/>
        <dbReference type="Rhea" id="RHEA-COMP:19087"/>
        <dbReference type="ChEBI" id="CHEBI:15378"/>
        <dbReference type="ChEBI" id="CHEBI:57856"/>
        <dbReference type="ChEBI" id="CHEBI:59789"/>
        <dbReference type="ChEBI" id="CHEBI:156461"/>
        <dbReference type="ChEBI" id="CHEBI:172880"/>
    </reaction>
    <physiologicalReaction direction="left-to-right" evidence="6">
        <dbReference type="Rhea" id="RHEA:78472"/>
    </physiologicalReaction>
</comment>
<evidence type="ECO:0000256" key="6">
    <source>
        <dbReference type="ARBA" id="ARBA00049075"/>
    </source>
</evidence>
<accession>A0A8B8FD95</accession>
<evidence type="ECO:0000313" key="8">
    <source>
        <dbReference type="Proteomes" id="UP000694846"/>
    </source>
</evidence>
<comment type="catalytic activity">
    <reaction evidence="5">
        <text>a 5'-end (N(2),N(7)-dimethyl 5'-triphosphoguanosine)-ribonucleoside in snRNA + S-adenosyl-L-methionine = a 5'-end (N(2),N(2),N(7)-trimethyl 5'-triphosphoguanosine)-ribonucleoside in snRNA + S-adenosyl-L-homocysteine + H(+)</text>
        <dbReference type="Rhea" id="RHEA:78479"/>
        <dbReference type="Rhea" id="RHEA-COMP:19087"/>
        <dbReference type="Rhea" id="RHEA-COMP:19089"/>
        <dbReference type="ChEBI" id="CHEBI:15378"/>
        <dbReference type="ChEBI" id="CHEBI:57856"/>
        <dbReference type="ChEBI" id="CHEBI:59789"/>
        <dbReference type="ChEBI" id="CHEBI:167623"/>
        <dbReference type="ChEBI" id="CHEBI:172880"/>
    </reaction>
    <physiologicalReaction direction="left-to-right" evidence="5">
        <dbReference type="Rhea" id="RHEA:78480"/>
    </physiologicalReaction>
</comment>
<dbReference type="RefSeq" id="XP_025408315.1">
    <property type="nucleotide sequence ID" value="XM_025552530.1"/>
</dbReference>
<dbReference type="SUPFAM" id="SSF53335">
    <property type="entry name" value="S-adenosyl-L-methionine-dependent methyltransferases"/>
    <property type="match status" value="1"/>
</dbReference>
<dbReference type="InterPro" id="IPR019012">
    <property type="entry name" value="RNA_cap_Gua-N2-MeTrfase"/>
</dbReference>
<dbReference type="CDD" id="cd02440">
    <property type="entry name" value="AdoMet_MTases"/>
    <property type="match status" value="1"/>
</dbReference>
<name>A0A8B8FD95_9HEMI</name>
<gene>
    <name evidence="9" type="primary">LOC112682067</name>
</gene>
<dbReference type="InterPro" id="IPR029063">
    <property type="entry name" value="SAM-dependent_MTases_sf"/>
</dbReference>
<dbReference type="GO" id="GO:0071164">
    <property type="term" value="F:RNA cap trimethylguanosine synthase activity"/>
    <property type="evidence" value="ECO:0007669"/>
    <property type="project" value="TreeGrafter"/>
</dbReference>
<evidence type="ECO:0000313" key="9">
    <source>
        <dbReference type="RefSeq" id="XP_025408315.1"/>
    </source>
</evidence>
<organism evidence="8 9">
    <name type="scientific">Sipha flava</name>
    <name type="common">yellow sugarcane aphid</name>
    <dbReference type="NCBI Taxonomy" id="143950"/>
    <lineage>
        <taxon>Eukaryota</taxon>
        <taxon>Metazoa</taxon>
        <taxon>Ecdysozoa</taxon>
        <taxon>Arthropoda</taxon>
        <taxon>Hexapoda</taxon>
        <taxon>Insecta</taxon>
        <taxon>Pterygota</taxon>
        <taxon>Neoptera</taxon>
        <taxon>Paraneoptera</taxon>
        <taxon>Hemiptera</taxon>
        <taxon>Sternorrhyncha</taxon>
        <taxon>Aphidomorpha</taxon>
        <taxon>Aphidoidea</taxon>
        <taxon>Aphididae</taxon>
        <taxon>Sipha</taxon>
    </lineage>
</organism>
<comment type="similarity">
    <text evidence="2">Belongs to the methyltransferase superfamily. Trimethylguanosine synthase family.</text>
</comment>
<dbReference type="Gene3D" id="3.40.50.150">
    <property type="entry name" value="Vaccinia Virus protein VP39"/>
    <property type="match status" value="1"/>
</dbReference>
<reference evidence="9" key="1">
    <citation type="submission" date="2025-08" db="UniProtKB">
        <authorList>
            <consortium name="RefSeq"/>
        </authorList>
    </citation>
    <scope>IDENTIFICATION</scope>
    <source>
        <tissue evidence="9">Whole body</tissue>
    </source>
</reference>
<protein>
    <recommendedName>
        <fullName evidence="1">Trimethylguanosine synthase</fullName>
    </recommendedName>
    <alternativeName>
        <fullName evidence="7">Cap-specific guanine-N(2) methyltransferase</fullName>
    </alternativeName>
</protein>
<dbReference type="PANTHER" id="PTHR14741:SF32">
    <property type="entry name" value="TRIMETHYLGUANOSINE SYNTHASE"/>
    <property type="match status" value="1"/>
</dbReference>
<comment type="catalytic activity">
    <reaction evidence="3">
        <text>a 5'-end (N(2),N(7)-dimethyl 5'-triphosphoguanosine)-ribonucleoside in snoRNA + S-adenosyl-L-methionine = a 5'-end (N(2),N(2),N(7)-trimethyl 5'-triphosphoguanosine)-ribonucleoside in snoRNA + S-adenosyl-L-homocysteine + H(+)</text>
        <dbReference type="Rhea" id="RHEA:78507"/>
        <dbReference type="Rhea" id="RHEA-COMP:19088"/>
        <dbReference type="Rhea" id="RHEA-COMP:19090"/>
        <dbReference type="ChEBI" id="CHEBI:15378"/>
        <dbReference type="ChEBI" id="CHEBI:57856"/>
        <dbReference type="ChEBI" id="CHEBI:59789"/>
        <dbReference type="ChEBI" id="CHEBI:167623"/>
        <dbReference type="ChEBI" id="CHEBI:172880"/>
    </reaction>
    <physiologicalReaction direction="left-to-right" evidence="3">
        <dbReference type="Rhea" id="RHEA:78508"/>
    </physiologicalReaction>
</comment>
<dbReference type="AlphaFoldDB" id="A0A8B8FD95"/>
<dbReference type="GO" id="GO:0005634">
    <property type="term" value="C:nucleus"/>
    <property type="evidence" value="ECO:0007669"/>
    <property type="project" value="TreeGrafter"/>
</dbReference>
<dbReference type="Pfam" id="PF09445">
    <property type="entry name" value="Methyltransf_15"/>
    <property type="match status" value="1"/>
</dbReference>
<evidence type="ECO:0000256" key="1">
    <source>
        <dbReference type="ARBA" id="ARBA00018517"/>
    </source>
</evidence>
<evidence type="ECO:0000256" key="5">
    <source>
        <dbReference type="ARBA" id="ARBA00048763"/>
    </source>
</evidence>
<evidence type="ECO:0000256" key="3">
    <source>
        <dbReference type="ARBA" id="ARBA00047418"/>
    </source>
</evidence>